<evidence type="ECO:0000256" key="1">
    <source>
        <dbReference type="ARBA" id="ARBA00022723"/>
    </source>
</evidence>
<dbReference type="AlphaFoldDB" id="A0AAV6XT72"/>
<sequence>MAGGIDIFSDDQDYDRMEMLKAFDEIEAGVKGLMDSGLSKIPNIFLRPSEELCEKLSHKKAQIQVPVIDLTNVQKLDRRKQVVEEVRIALETWGFFQVVNHGIPLTVLDGMIEGVRQFNDQDVKEKKSIIRGI</sequence>
<dbReference type="PANTHER" id="PTHR10209:SF429">
    <property type="entry name" value="1-AMINOCYCLOPROPANE-1-CARBOXYLATE OXIDASE HOMOLOG 1-LIKE"/>
    <property type="match status" value="1"/>
</dbReference>
<evidence type="ECO:0000313" key="5">
    <source>
        <dbReference type="EMBL" id="KAG8382313.1"/>
    </source>
</evidence>
<organism evidence="5 6">
    <name type="scientific">Buddleja alternifolia</name>
    <dbReference type="NCBI Taxonomy" id="168488"/>
    <lineage>
        <taxon>Eukaryota</taxon>
        <taxon>Viridiplantae</taxon>
        <taxon>Streptophyta</taxon>
        <taxon>Embryophyta</taxon>
        <taxon>Tracheophyta</taxon>
        <taxon>Spermatophyta</taxon>
        <taxon>Magnoliopsida</taxon>
        <taxon>eudicotyledons</taxon>
        <taxon>Gunneridae</taxon>
        <taxon>Pentapetalae</taxon>
        <taxon>asterids</taxon>
        <taxon>lamiids</taxon>
        <taxon>Lamiales</taxon>
        <taxon>Scrophulariaceae</taxon>
        <taxon>Buddlejeae</taxon>
        <taxon>Buddleja</taxon>
    </lineage>
</organism>
<dbReference type="Pfam" id="PF14226">
    <property type="entry name" value="DIOX_N"/>
    <property type="match status" value="1"/>
</dbReference>
<dbReference type="InterPro" id="IPR027443">
    <property type="entry name" value="IPNS-like_sf"/>
</dbReference>
<dbReference type="Proteomes" id="UP000826271">
    <property type="component" value="Unassembled WGS sequence"/>
</dbReference>
<proteinExistence type="predicted"/>
<dbReference type="PANTHER" id="PTHR10209">
    <property type="entry name" value="OXIDOREDUCTASE, 2OG-FE II OXYGENASE FAMILY PROTEIN"/>
    <property type="match status" value="1"/>
</dbReference>
<keyword evidence="3" id="KW-0408">Iron</keyword>
<dbReference type="InterPro" id="IPR026992">
    <property type="entry name" value="DIOX_N"/>
</dbReference>
<dbReference type="Gene3D" id="2.60.120.330">
    <property type="entry name" value="B-lactam Antibiotic, Isopenicillin N Synthase, Chain"/>
    <property type="match status" value="1"/>
</dbReference>
<protein>
    <recommendedName>
        <fullName evidence="4">Non-haem dioxygenase N-terminal domain-containing protein</fullName>
    </recommendedName>
</protein>
<gene>
    <name evidence="5" type="ORF">BUALT_Bualt05G0064300</name>
</gene>
<dbReference type="GO" id="GO:0016706">
    <property type="term" value="F:2-oxoglutarate-dependent dioxygenase activity"/>
    <property type="evidence" value="ECO:0007669"/>
    <property type="project" value="UniProtKB-ARBA"/>
</dbReference>
<keyword evidence="1" id="KW-0479">Metal-binding</keyword>
<feature type="domain" description="Non-haem dioxygenase N-terminal" evidence="4">
    <location>
        <begin position="65"/>
        <end position="129"/>
    </location>
</feature>
<evidence type="ECO:0000313" key="6">
    <source>
        <dbReference type="Proteomes" id="UP000826271"/>
    </source>
</evidence>
<dbReference type="GO" id="GO:0046872">
    <property type="term" value="F:metal ion binding"/>
    <property type="evidence" value="ECO:0007669"/>
    <property type="project" value="UniProtKB-KW"/>
</dbReference>
<evidence type="ECO:0000259" key="4">
    <source>
        <dbReference type="Pfam" id="PF14226"/>
    </source>
</evidence>
<name>A0AAV6XT72_9LAMI</name>
<dbReference type="EMBL" id="WHWC01000005">
    <property type="protein sequence ID" value="KAG8382313.1"/>
    <property type="molecule type" value="Genomic_DNA"/>
</dbReference>
<dbReference type="SUPFAM" id="SSF51197">
    <property type="entry name" value="Clavaminate synthase-like"/>
    <property type="match status" value="1"/>
</dbReference>
<accession>A0AAV6XT72</accession>
<reference evidence="5" key="1">
    <citation type="submission" date="2019-10" db="EMBL/GenBank/DDBJ databases">
        <authorList>
            <person name="Zhang R."/>
            <person name="Pan Y."/>
            <person name="Wang J."/>
            <person name="Ma R."/>
            <person name="Yu S."/>
        </authorList>
    </citation>
    <scope>NUCLEOTIDE SEQUENCE</scope>
    <source>
        <strain evidence="5">LA-IB0</strain>
        <tissue evidence="5">Leaf</tissue>
    </source>
</reference>
<evidence type="ECO:0000256" key="3">
    <source>
        <dbReference type="ARBA" id="ARBA00023004"/>
    </source>
</evidence>
<keyword evidence="6" id="KW-1185">Reference proteome</keyword>
<keyword evidence="2" id="KW-0560">Oxidoreductase</keyword>
<evidence type="ECO:0000256" key="2">
    <source>
        <dbReference type="ARBA" id="ARBA00023002"/>
    </source>
</evidence>
<comment type="caution">
    <text evidence="5">The sequence shown here is derived from an EMBL/GenBank/DDBJ whole genome shotgun (WGS) entry which is preliminary data.</text>
</comment>